<evidence type="ECO:0000313" key="1">
    <source>
        <dbReference type="EMBL" id="BCT93179.1"/>
    </source>
</evidence>
<reference evidence="1 2" key="1">
    <citation type="submission" date="2021-03" db="EMBL/GenBank/DDBJ databases">
        <title>Complete Genome Sequences of Two Lysobacter Strains Isolated from Sea Water (Lysobacter caseinilyticus) and Soil (Lysobacter helvus) in South Korea.</title>
        <authorList>
            <person name="Watanabe Y."/>
            <person name="Arakawa K."/>
        </authorList>
    </citation>
    <scope>NUCLEOTIDE SEQUENCE [LARGE SCALE GENOMIC DNA]</scope>
    <source>
        <strain evidence="1 2">KVB24</strain>
    </source>
</reference>
<keyword evidence="2" id="KW-1185">Reference proteome</keyword>
<proteinExistence type="predicted"/>
<sequence length="168" mass="19719">MFEELVSRSPHPSLGAHAETYGRLIGKWRGTYCDPHPDGEETGPLEVCFAWVLDGRAVQDVWSAPAGVPEEVSPYRRRMHGTTLRVFDPSAEVWRVDWWNPPRGVHCRLVGRRTEEGIVQMGYWDDRPQRWRFLDIARNSFTWQAHCLEDDGRTWRLQTEFRLDRVLE</sequence>
<organism evidence="1 2">
    <name type="scientific">Noviluteimonas caseinilytica</name>
    <dbReference type="NCBI Taxonomy" id="2675101"/>
    <lineage>
        <taxon>Bacteria</taxon>
        <taxon>Pseudomonadati</taxon>
        <taxon>Pseudomonadota</taxon>
        <taxon>Gammaproteobacteria</taxon>
        <taxon>Lysobacterales</taxon>
        <taxon>Lysobacteraceae</taxon>
        <taxon>Noviluteimonas</taxon>
    </lineage>
</organism>
<dbReference type="Proteomes" id="UP000681317">
    <property type="component" value="Chromosome"/>
</dbReference>
<evidence type="ECO:0000313" key="2">
    <source>
        <dbReference type="Proteomes" id="UP000681317"/>
    </source>
</evidence>
<evidence type="ECO:0008006" key="3">
    <source>
        <dbReference type="Google" id="ProtNLM"/>
    </source>
</evidence>
<gene>
    <name evidence="1" type="ORF">LYSCAS_22030</name>
</gene>
<dbReference type="EMBL" id="AP024545">
    <property type="protein sequence ID" value="BCT93179.1"/>
    <property type="molecule type" value="Genomic_DNA"/>
</dbReference>
<protein>
    <recommendedName>
        <fullName evidence="3">DUF1579 domain-containing protein</fullName>
    </recommendedName>
</protein>
<name>A0ABM7Q760_9GAMM</name>
<dbReference type="RefSeq" id="WP_213434121.1">
    <property type="nucleotide sequence ID" value="NZ_AP024545.1"/>
</dbReference>
<accession>A0ABM7Q760</accession>